<evidence type="ECO:0000313" key="1">
    <source>
        <dbReference type="EMBL" id="AXG73846.1"/>
    </source>
</evidence>
<protein>
    <submittedName>
        <fullName evidence="1">Uncharacterized protein</fullName>
    </submittedName>
</protein>
<dbReference type="KEGG" id="fat:DVK85_06175"/>
<dbReference type="OrthoDB" id="1454698at2"/>
<dbReference type="AlphaFoldDB" id="A0A345HB86"/>
<dbReference type="RefSeq" id="WP_114677605.1">
    <property type="nucleotide sequence ID" value="NZ_CP031188.1"/>
</dbReference>
<proteinExistence type="predicted"/>
<dbReference type="InterPro" id="IPR038765">
    <property type="entry name" value="Papain-like_cys_pep_sf"/>
</dbReference>
<sequence length="180" mass="20622">MENNLKNNLEIMCQRFTDKLESLLSNYPVGTCYLIGHCMAEGLIRAGYTARKVTGTVIFKDKNEKNIIYGKSISKGKNIGIYHTWCVLEIDTQTIIIDPSYKYNKIAIREYYGTKPNKNIHDFIITDNANQWLHRYSEDLSLNGFSTKCLQSVDHSLINQLVDEVKNSSSELLVDIQTFV</sequence>
<evidence type="ECO:0000313" key="2">
    <source>
        <dbReference type="Proteomes" id="UP000253951"/>
    </source>
</evidence>
<dbReference type="Proteomes" id="UP000253951">
    <property type="component" value="Chromosome"/>
</dbReference>
<reference evidence="1 2" key="1">
    <citation type="submission" date="2018-07" db="EMBL/GenBank/DDBJ databases">
        <title>Complete genome sequence of Flavobacterium arcticum type strain SM1502T.</title>
        <authorList>
            <person name="Li Y."/>
            <person name="Li D.-D."/>
        </authorList>
    </citation>
    <scope>NUCLEOTIDE SEQUENCE [LARGE SCALE GENOMIC DNA]</scope>
    <source>
        <strain evidence="1 2">SM1502</strain>
    </source>
</reference>
<accession>A0A345HB86</accession>
<dbReference type="EMBL" id="CP031188">
    <property type="protein sequence ID" value="AXG73846.1"/>
    <property type="molecule type" value="Genomic_DNA"/>
</dbReference>
<keyword evidence="2" id="KW-1185">Reference proteome</keyword>
<organism evidence="1 2">
    <name type="scientific">Flavobacterium arcticum</name>
    <dbReference type="NCBI Taxonomy" id="1784713"/>
    <lineage>
        <taxon>Bacteria</taxon>
        <taxon>Pseudomonadati</taxon>
        <taxon>Bacteroidota</taxon>
        <taxon>Flavobacteriia</taxon>
        <taxon>Flavobacteriales</taxon>
        <taxon>Flavobacteriaceae</taxon>
        <taxon>Flavobacterium</taxon>
    </lineage>
</organism>
<gene>
    <name evidence="1" type="ORF">DVK85_06175</name>
</gene>
<dbReference type="SUPFAM" id="SSF54001">
    <property type="entry name" value="Cysteine proteinases"/>
    <property type="match status" value="1"/>
</dbReference>
<name>A0A345HB86_9FLAO</name>